<dbReference type="InterPro" id="IPR051829">
    <property type="entry name" value="Multiheme_Cytochr_ET"/>
</dbReference>
<dbReference type="Pfam" id="PF09699">
    <property type="entry name" value="Paired_CXXCH_1"/>
    <property type="match status" value="1"/>
</dbReference>
<dbReference type="InterPro" id="IPR023155">
    <property type="entry name" value="Cyt_c-552/4"/>
</dbReference>
<reference evidence="4" key="1">
    <citation type="submission" date="2020-06" db="EMBL/GenBank/DDBJ databases">
        <title>Legume-microbial interactions unlock mineral nutrients during tropical forest succession.</title>
        <authorList>
            <person name="Epihov D.Z."/>
        </authorList>
    </citation>
    <scope>NUCLEOTIDE SEQUENCE [LARGE SCALE GENOMIC DNA]</scope>
    <source>
        <strain evidence="4">Pan2503</strain>
    </source>
</reference>
<feature type="non-terminal residue" evidence="4">
    <location>
        <position position="355"/>
    </location>
</feature>
<protein>
    <submittedName>
        <fullName evidence="4">Cytochrome c3 family protein</fullName>
    </submittedName>
</protein>
<evidence type="ECO:0000256" key="1">
    <source>
        <dbReference type="ARBA" id="ARBA00022729"/>
    </source>
</evidence>
<dbReference type="InterPro" id="IPR010177">
    <property type="entry name" value="Paired_CXXCH_1"/>
</dbReference>
<dbReference type="SUPFAM" id="SSF48695">
    <property type="entry name" value="Multiheme cytochromes"/>
    <property type="match status" value="1"/>
</dbReference>
<dbReference type="NCBIfam" id="TIGR01905">
    <property type="entry name" value="paired_CXXCH_1"/>
    <property type="match status" value="1"/>
</dbReference>
<keyword evidence="5" id="KW-1185">Reference proteome</keyword>
<dbReference type="Pfam" id="PF13435">
    <property type="entry name" value="Cytochrome_C554"/>
    <property type="match status" value="1"/>
</dbReference>
<evidence type="ECO:0000313" key="4">
    <source>
        <dbReference type="EMBL" id="MBA0084936.1"/>
    </source>
</evidence>
<proteinExistence type="predicted"/>
<name>A0A7V8NPD1_9BACT</name>
<dbReference type="Gene3D" id="1.10.1130.10">
    <property type="entry name" value="Flavocytochrome C3, Chain A"/>
    <property type="match status" value="3"/>
</dbReference>
<comment type="caution">
    <text evidence="4">The sequence shown here is derived from an EMBL/GenBank/DDBJ whole genome shotgun (WGS) entry which is preliminary data.</text>
</comment>
<keyword evidence="1" id="KW-0732">Signal</keyword>
<accession>A0A7V8NPD1</accession>
<feature type="domain" description="Doubled CXXCH motif" evidence="2">
    <location>
        <begin position="293"/>
        <end position="323"/>
    </location>
</feature>
<dbReference type="EMBL" id="JACDQQ010000777">
    <property type="protein sequence ID" value="MBA0084936.1"/>
    <property type="molecule type" value="Genomic_DNA"/>
</dbReference>
<feature type="domain" description="Cytochrome c-552/4" evidence="3">
    <location>
        <begin position="50"/>
        <end position="72"/>
    </location>
</feature>
<evidence type="ECO:0000259" key="3">
    <source>
        <dbReference type="Pfam" id="PF13435"/>
    </source>
</evidence>
<gene>
    <name evidence="4" type="ORF">HRJ53_08070</name>
</gene>
<evidence type="ECO:0000313" key="5">
    <source>
        <dbReference type="Proteomes" id="UP000567293"/>
    </source>
</evidence>
<dbReference type="Proteomes" id="UP000567293">
    <property type="component" value="Unassembled WGS sequence"/>
</dbReference>
<dbReference type="InterPro" id="IPR036280">
    <property type="entry name" value="Multihaem_cyt_sf"/>
</dbReference>
<evidence type="ECO:0000259" key="2">
    <source>
        <dbReference type="Pfam" id="PF09699"/>
    </source>
</evidence>
<dbReference type="AlphaFoldDB" id="A0A7V8NPD1"/>
<dbReference type="PANTHER" id="PTHR35038:SF8">
    <property type="entry name" value="C-TYPE POLYHEME CYTOCHROME OMCC"/>
    <property type="match status" value="1"/>
</dbReference>
<sequence>MPAWGIPHDEADQEGWKLVLFIRSLRPLSGRERYQQEAAAQTAHYTGSLVCAKCHQEIYDRWKKTPMANVVRDPRQHPDAILPDLASDPFAKFSLDQVALVYGSIWKQRYFTRIGDDYYPEPAQWDVTRHVWRPYFVAKGTDWWEPFYPPDNMQRPTGPTCDGCHSVDYDIRTKQVAEWNVGCERCHGPGSEHAAHPTRGNIINPAQMDYVDANDACIQCHSQGRPVHNPMDGKYYDWPVGYRVGLHLREFWRLEEHPLGQTTFTHFADGTAHKNRMQGNDFVQSLMYRRGITCFTCHDAHGTGNYAQLRKPAEQLCLDCHGPFSPNGPRTATLEQHTHHKKGSTGSQCVACHMP</sequence>
<organism evidence="4 5">
    <name type="scientific">Candidatus Acidiferrum panamense</name>
    <dbReference type="NCBI Taxonomy" id="2741543"/>
    <lineage>
        <taxon>Bacteria</taxon>
        <taxon>Pseudomonadati</taxon>
        <taxon>Acidobacteriota</taxon>
        <taxon>Terriglobia</taxon>
        <taxon>Candidatus Acidiferrales</taxon>
        <taxon>Candidatus Acidiferrum</taxon>
    </lineage>
</organism>
<dbReference type="PANTHER" id="PTHR35038">
    <property type="entry name" value="DISSIMILATORY SULFITE REDUCTASE SIRA"/>
    <property type="match status" value="1"/>
</dbReference>